<keyword evidence="6" id="KW-0808">Transferase</keyword>
<dbReference type="SMART" id="SM00304">
    <property type="entry name" value="HAMP"/>
    <property type="match status" value="1"/>
</dbReference>
<evidence type="ECO:0000256" key="2">
    <source>
        <dbReference type="ARBA" id="ARBA00004651"/>
    </source>
</evidence>
<dbReference type="InterPro" id="IPR003661">
    <property type="entry name" value="HisK_dim/P_dom"/>
</dbReference>
<dbReference type="Pfam" id="PF00512">
    <property type="entry name" value="HisKA"/>
    <property type="match status" value="1"/>
</dbReference>
<dbReference type="InterPro" id="IPR003660">
    <property type="entry name" value="HAMP_dom"/>
</dbReference>
<accession>A0ABU3X5P5</accession>
<feature type="transmembrane region" description="Helical" evidence="14">
    <location>
        <begin position="12"/>
        <end position="35"/>
    </location>
</feature>
<dbReference type="Proteomes" id="UP001287282">
    <property type="component" value="Unassembled WGS sequence"/>
</dbReference>
<evidence type="ECO:0000313" key="17">
    <source>
        <dbReference type="EMBL" id="MDV2683226.1"/>
    </source>
</evidence>
<keyword evidence="10 17" id="KW-0067">ATP-binding</keyword>
<dbReference type="InterPro" id="IPR003594">
    <property type="entry name" value="HATPase_dom"/>
</dbReference>
<evidence type="ECO:0000256" key="10">
    <source>
        <dbReference type="ARBA" id="ARBA00022840"/>
    </source>
</evidence>
<dbReference type="CDD" id="cd00075">
    <property type="entry name" value="HATPase"/>
    <property type="match status" value="1"/>
</dbReference>
<dbReference type="RefSeq" id="WP_317120546.1">
    <property type="nucleotide sequence ID" value="NZ_JAWJBA010000001.1"/>
</dbReference>
<dbReference type="Gene3D" id="1.10.287.130">
    <property type="match status" value="1"/>
</dbReference>
<dbReference type="Pfam" id="PF02518">
    <property type="entry name" value="HATPase_c"/>
    <property type="match status" value="1"/>
</dbReference>
<dbReference type="InterPro" id="IPR005467">
    <property type="entry name" value="His_kinase_dom"/>
</dbReference>
<evidence type="ECO:0000256" key="11">
    <source>
        <dbReference type="ARBA" id="ARBA00022989"/>
    </source>
</evidence>
<evidence type="ECO:0000256" key="4">
    <source>
        <dbReference type="ARBA" id="ARBA00022475"/>
    </source>
</evidence>
<organism evidence="17 18">
    <name type="scientific">Alkalihalophilus lindianensis</name>
    <dbReference type="NCBI Taxonomy" id="1630542"/>
    <lineage>
        <taxon>Bacteria</taxon>
        <taxon>Bacillati</taxon>
        <taxon>Bacillota</taxon>
        <taxon>Bacilli</taxon>
        <taxon>Bacillales</taxon>
        <taxon>Bacillaceae</taxon>
        <taxon>Alkalihalophilus</taxon>
    </lineage>
</organism>
<dbReference type="EC" id="2.7.13.3" evidence="3"/>
<dbReference type="Pfam" id="PF00672">
    <property type="entry name" value="HAMP"/>
    <property type="match status" value="1"/>
</dbReference>
<feature type="domain" description="HAMP" evidence="16">
    <location>
        <begin position="189"/>
        <end position="241"/>
    </location>
</feature>
<feature type="domain" description="Histidine kinase" evidence="15">
    <location>
        <begin position="249"/>
        <end position="466"/>
    </location>
</feature>
<dbReference type="SUPFAM" id="SSF158472">
    <property type="entry name" value="HAMP domain-like"/>
    <property type="match status" value="1"/>
</dbReference>
<dbReference type="EMBL" id="JAWJBA010000001">
    <property type="protein sequence ID" value="MDV2683226.1"/>
    <property type="molecule type" value="Genomic_DNA"/>
</dbReference>
<keyword evidence="13 14" id="KW-0472">Membrane</keyword>
<dbReference type="CDD" id="cd06225">
    <property type="entry name" value="HAMP"/>
    <property type="match status" value="1"/>
</dbReference>
<dbReference type="GO" id="GO:0005524">
    <property type="term" value="F:ATP binding"/>
    <property type="evidence" value="ECO:0007669"/>
    <property type="project" value="UniProtKB-KW"/>
</dbReference>
<evidence type="ECO:0000256" key="12">
    <source>
        <dbReference type="ARBA" id="ARBA00023012"/>
    </source>
</evidence>
<evidence type="ECO:0000256" key="14">
    <source>
        <dbReference type="SAM" id="Phobius"/>
    </source>
</evidence>
<proteinExistence type="predicted"/>
<evidence type="ECO:0000256" key="5">
    <source>
        <dbReference type="ARBA" id="ARBA00022553"/>
    </source>
</evidence>
<dbReference type="InterPro" id="IPR004358">
    <property type="entry name" value="Sig_transdc_His_kin-like_C"/>
</dbReference>
<evidence type="ECO:0000256" key="9">
    <source>
        <dbReference type="ARBA" id="ARBA00022777"/>
    </source>
</evidence>
<keyword evidence="11 14" id="KW-1133">Transmembrane helix</keyword>
<dbReference type="InterPro" id="IPR050398">
    <property type="entry name" value="HssS/ArlS-like"/>
</dbReference>
<keyword evidence="18" id="KW-1185">Reference proteome</keyword>
<dbReference type="SUPFAM" id="SSF47384">
    <property type="entry name" value="Homodimeric domain of signal transducing histidine kinase"/>
    <property type="match status" value="1"/>
</dbReference>
<dbReference type="SUPFAM" id="SSF55874">
    <property type="entry name" value="ATPase domain of HSP90 chaperone/DNA topoisomerase II/histidine kinase"/>
    <property type="match status" value="1"/>
</dbReference>
<comment type="caution">
    <text evidence="17">The sequence shown here is derived from an EMBL/GenBank/DDBJ whole genome shotgun (WGS) entry which is preliminary data.</text>
</comment>
<comment type="catalytic activity">
    <reaction evidence="1">
        <text>ATP + protein L-histidine = ADP + protein N-phospho-L-histidine.</text>
        <dbReference type="EC" id="2.7.13.3"/>
    </reaction>
</comment>
<dbReference type="PANTHER" id="PTHR45528">
    <property type="entry name" value="SENSOR HISTIDINE KINASE CPXA"/>
    <property type="match status" value="1"/>
</dbReference>
<sequence>MNWRLWSFHKKVWAFLLIFTYGSILLSVLLISYIYQEVYVKAEEDRLLTLGNELATLHQPGSLSEVFIQKAEAHNDVSETQVYAVENPRELSACLPFEIDYQTFISEEERRELLSGERLIKMGYEERLDRHVLAVIVPLVEDRVLDGILYVYVPISTIQEVFLPATPILVLLILVLFVVFYMVGLRFTNYLTRPIYEMQLATQKISEGDFSTVVPIHTNDELGQLARSFNHMAIALQKEEERKQEFLSNVSHELRTPLSYVKGYSEVLLEEKDLSADQKEFVSIIHDESDRLGNLVNDLLDLARLQGDSYPLTLQPIVLSTLIEETITSYLPSAKHKKINLAFSSDESIIANIDPNRIKQVLHNFIQNSLYHCKEEDTITITMTQSETAFVTLSISDSGPGIPKEALPHIGERFYRTDFARTRKYGGTGLGIAISKAIIAKHGGSMKIESEFDQGTTITIKLPLNQQ</sequence>
<evidence type="ECO:0000256" key="13">
    <source>
        <dbReference type="ARBA" id="ARBA00023136"/>
    </source>
</evidence>
<dbReference type="SMART" id="SM00387">
    <property type="entry name" value="HATPase_c"/>
    <property type="match status" value="1"/>
</dbReference>
<dbReference type="Gene3D" id="3.30.565.10">
    <property type="entry name" value="Histidine kinase-like ATPase, C-terminal domain"/>
    <property type="match status" value="1"/>
</dbReference>
<feature type="transmembrane region" description="Helical" evidence="14">
    <location>
        <begin position="161"/>
        <end position="183"/>
    </location>
</feature>
<dbReference type="SMART" id="SM00388">
    <property type="entry name" value="HisKA"/>
    <property type="match status" value="1"/>
</dbReference>
<keyword evidence="4" id="KW-1003">Cell membrane</keyword>
<evidence type="ECO:0000256" key="8">
    <source>
        <dbReference type="ARBA" id="ARBA00022741"/>
    </source>
</evidence>
<comment type="subcellular location">
    <subcellularLocation>
        <location evidence="2">Cell membrane</location>
        <topology evidence="2">Multi-pass membrane protein</topology>
    </subcellularLocation>
</comment>
<dbReference type="Gene3D" id="6.10.340.10">
    <property type="match status" value="1"/>
</dbReference>
<keyword evidence="8" id="KW-0547">Nucleotide-binding</keyword>
<dbReference type="CDD" id="cd00082">
    <property type="entry name" value="HisKA"/>
    <property type="match status" value="1"/>
</dbReference>
<evidence type="ECO:0000259" key="16">
    <source>
        <dbReference type="PROSITE" id="PS50885"/>
    </source>
</evidence>
<evidence type="ECO:0000259" key="15">
    <source>
        <dbReference type="PROSITE" id="PS50109"/>
    </source>
</evidence>
<gene>
    <name evidence="17" type="ORF">RYX56_02450</name>
</gene>
<dbReference type="PANTHER" id="PTHR45528:SF1">
    <property type="entry name" value="SENSOR HISTIDINE KINASE CPXA"/>
    <property type="match status" value="1"/>
</dbReference>
<dbReference type="InterPro" id="IPR036097">
    <property type="entry name" value="HisK_dim/P_sf"/>
</dbReference>
<evidence type="ECO:0000256" key="7">
    <source>
        <dbReference type="ARBA" id="ARBA00022692"/>
    </source>
</evidence>
<name>A0ABU3X5P5_9BACI</name>
<keyword evidence="12" id="KW-0902">Two-component regulatory system</keyword>
<evidence type="ECO:0000256" key="6">
    <source>
        <dbReference type="ARBA" id="ARBA00022679"/>
    </source>
</evidence>
<evidence type="ECO:0000256" key="3">
    <source>
        <dbReference type="ARBA" id="ARBA00012438"/>
    </source>
</evidence>
<evidence type="ECO:0000256" key="1">
    <source>
        <dbReference type="ARBA" id="ARBA00000085"/>
    </source>
</evidence>
<dbReference type="PRINTS" id="PR00344">
    <property type="entry name" value="BCTRLSENSOR"/>
</dbReference>
<evidence type="ECO:0000313" key="18">
    <source>
        <dbReference type="Proteomes" id="UP001287282"/>
    </source>
</evidence>
<keyword evidence="9" id="KW-0418">Kinase</keyword>
<reference evidence="17 18" key="1">
    <citation type="submission" date="2023-10" db="EMBL/GenBank/DDBJ databases">
        <title>Screening of Alkalihalobacillus lindianensis BZ-TG-R113 and Its Alleviation of Salt Stress on Rapeseed Growth.</title>
        <authorList>
            <person name="Zhao B."/>
            <person name="Guo T."/>
        </authorList>
    </citation>
    <scope>NUCLEOTIDE SEQUENCE [LARGE SCALE GENOMIC DNA]</scope>
    <source>
        <strain evidence="17 18">BZ-TG-R113</strain>
    </source>
</reference>
<dbReference type="InterPro" id="IPR036890">
    <property type="entry name" value="HATPase_C_sf"/>
</dbReference>
<keyword evidence="5" id="KW-0597">Phosphoprotein</keyword>
<keyword evidence="7 14" id="KW-0812">Transmembrane</keyword>
<protein>
    <recommendedName>
        <fullName evidence="3">histidine kinase</fullName>
        <ecNumber evidence="3">2.7.13.3</ecNumber>
    </recommendedName>
</protein>
<dbReference type="PROSITE" id="PS50109">
    <property type="entry name" value="HIS_KIN"/>
    <property type="match status" value="1"/>
</dbReference>
<dbReference type="PROSITE" id="PS50885">
    <property type="entry name" value="HAMP"/>
    <property type="match status" value="1"/>
</dbReference>